<keyword evidence="2" id="KW-1185">Reference proteome</keyword>
<evidence type="ECO:0000313" key="1">
    <source>
        <dbReference type="EMBL" id="RDW64142.1"/>
    </source>
</evidence>
<gene>
    <name evidence="1" type="ORF">BP5796_10644</name>
</gene>
<sequence length="174" mass="18606">MPFHTTEDGVLVHPEKSACHGSTVSAGPLSSWPSVPDHGKRHFHGAYSATHWNTSKWRIKCGEGKSKRAPLLSLATLGLSSQLWGATKLSPLGVFSSDLIATDVVVATSNHFHGARCPTALFRPALHGPTCTATRHQYSDLNMLKAGLDPTGNLPGQAVGAARVKSHDLEWIIN</sequence>
<evidence type="ECO:0000313" key="2">
    <source>
        <dbReference type="Proteomes" id="UP000256328"/>
    </source>
</evidence>
<proteinExistence type="predicted"/>
<name>A0A3D8QQQ6_9HELO</name>
<dbReference type="Proteomes" id="UP000256328">
    <property type="component" value="Unassembled WGS sequence"/>
</dbReference>
<accession>A0A3D8QQQ6</accession>
<organism evidence="1 2">
    <name type="scientific">Coleophoma crateriformis</name>
    <dbReference type="NCBI Taxonomy" id="565419"/>
    <lineage>
        <taxon>Eukaryota</taxon>
        <taxon>Fungi</taxon>
        <taxon>Dikarya</taxon>
        <taxon>Ascomycota</taxon>
        <taxon>Pezizomycotina</taxon>
        <taxon>Leotiomycetes</taxon>
        <taxon>Helotiales</taxon>
        <taxon>Dermateaceae</taxon>
        <taxon>Coleophoma</taxon>
    </lineage>
</organism>
<dbReference type="AlphaFoldDB" id="A0A3D8QQQ6"/>
<protein>
    <submittedName>
        <fullName evidence="1">Uncharacterized protein</fullName>
    </submittedName>
</protein>
<dbReference type="EMBL" id="PDLN01000016">
    <property type="protein sequence ID" value="RDW64142.1"/>
    <property type="molecule type" value="Genomic_DNA"/>
</dbReference>
<reference evidence="1 2" key="1">
    <citation type="journal article" date="2018" name="IMA Fungus">
        <title>IMA Genome-F 9: Draft genome sequence of Annulohypoxylon stygium, Aspergillus mulundensis, Berkeleyomyces basicola (syn. Thielaviopsis basicola), Ceratocystis smalleyi, two Cercospora beticola strains, Coleophoma cylindrospora, Fusarium fracticaudum, Phialophora cf. hyalina, and Morchella septimelata.</title>
        <authorList>
            <person name="Wingfield B.D."/>
            <person name="Bills G.F."/>
            <person name="Dong Y."/>
            <person name="Huang W."/>
            <person name="Nel W.J."/>
            <person name="Swalarsk-Parry B.S."/>
            <person name="Vaghefi N."/>
            <person name="Wilken P.M."/>
            <person name="An Z."/>
            <person name="de Beer Z.W."/>
            <person name="De Vos L."/>
            <person name="Chen L."/>
            <person name="Duong T.A."/>
            <person name="Gao Y."/>
            <person name="Hammerbacher A."/>
            <person name="Kikkert J.R."/>
            <person name="Li Y."/>
            <person name="Li H."/>
            <person name="Li K."/>
            <person name="Li Q."/>
            <person name="Liu X."/>
            <person name="Ma X."/>
            <person name="Naidoo K."/>
            <person name="Pethybridge S.J."/>
            <person name="Sun J."/>
            <person name="Steenkamp E.T."/>
            <person name="van der Nest M.A."/>
            <person name="van Wyk S."/>
            <person name="Wingfield M.J."/>
            <person name="Xiong C."/>
            <person name="Yue Q."/>
            <person name="Zhang X."/>
        </authorList>
    </citation>
    <scope>NUCLEOTIDE SEQUENCE [LARGE SCALE GENOMIC DNA]</scope>
    <source>
        <strain evidence="1 2">BP5796</strain>
    </source>
</reference>
<comment type="caution">
    <text evidence="1">The sequence shown here is derived from an EMBL/GenBank/DDBJ whole genome shotgun (WGS) entry which is preliminary data.</text>
</comment>